<dbReference type="AlphaFoldDB" id="G7JTQ4"/>
<gene>
    <name evidence="2" type="ordered locus">MTR_4g063190</name>
</gene>
<dbReference type="Proteomes" id="UP000002051">
    <property type="component" value="Chromosome 4"/>
</dbReference>
<sequence>MPKAYMSKEWAIKLMLKVYAKEDPLSLPHPPKRNTHLHLYSSENPPSFLPFEGSSIHSFCTIFFLLKVSYGNSDGSKSMHYPEQCDILLRDVTMKSDSFFYPRTFSITSVLVASHAVVIFMAMIMKKRKSNPL</sequence>
<keyword evidence="1" id="KW-0472">Membrane</keyword>
<dbReference type="PaxDb" id="3880-AES88823"/>
<name>G7JTQ4_MEDTR</name>
<dbReference type="EnsemblPlants" id="AES88823">
    <property type="protein sequence ID" value="AES88823"/>
    <property type="gene ID" value="MTR_4g063190"/>
</dbReference>
<evidence type="ECO:0000313" key="2">
    <source>
        <dbReference type="EMBL" id="AES88823.1"/>
    </source>
</evidence>
<dbReference type="HOGENOM" id="CLU_1909794_0_0_1"/>
<evidence type="ECO:0000313" key="3">
    <source>
        <dbReference type="EnsemblPlants" id="AES88823"/>
    </source>
</evidence>
<keyword evidence="1 2" id="KW-0812">Transmembrane</keyword>
<dbReference type="EMBL" id="CM001220">
    <property type="protein sequence ID" value="AES88823.1"/>
    <property type="molecule type" value="Genomic_DNA"/>
</dbReference>
<feature type="transmembrane region" description="Helical" evidence="1">
    <location>
        <begin position="104"/>
        <end position="125"/>
    </location>
</feature>
<keyword evidence="1" id="KW-1133">Transmembrane helix</keyword>
<reference evidence="2 4" key="2">
    <citation type="journal article" date="2014" name="BMC Genomics">
        <title>An improved genome release (version Mt4.0) for the model legume Medicago truncatula.</title>
        <authorList>
            <person name="Tang H."/>
            <person name="Krishnakumar V."/>
            <person name="Bidwell S."/>
            <person name="Rosen B."/>
            <person name="Chan A."/>
            <person name="Zhou S."/>
            <person name="Gentzbittel L."/>
            <person name="Childs K.L."/>
            <person name="Yandell M."/>
            <person name="Gundlach H."/>
            <person name="Mayer K.F."/>
            <person name="Schwartz D.C."/>
            <person name="Town C.D."/>
        </authorList>
    </citation>
    <scope>GENOME REANNOTATION</scope>
    <source>
        <strain evidence="3 4">cv. Jemalong A17</strain>
    </source>
</reference>
<reference evidence="2 4" key="1">
    <citation type="journal article" date="2011" name="Nature">
        <title>The Medicago genome provides insight into the evolution of rhizobial symbioses.</title>
        <authorList>
            <person name="Young N.D."/>
            <person name="Debelle F."/>
            <person name="Oldroyd G.E."/>
            <person name="Geurts R."/>
            <person name="Cannon S.B."/>
            <person name="Udvardi M.K."/>
            <person name="Benedito V.A."/>
            <person name="Mayer K.F."/>
            <person name="Gouzy J."/>
            <person name="Schoof H."/>
            <person name="Van de Peer Y."/>
            <person name="Proost S."/>
            <person name="Cook D.R."/>
            <person name="Meyers B.C."/>
            <person name="Spannagl M."/>
            <person name="Cheung F."/>
            <person name="De Mita S."/>
            <person name="Krishnakumar V."/>
            <person name="Gundlach H."/>
            <person name="Zhou S."/>
            <person name="Mudge J."/>
            <person name="Bharti A.K."/>
            <person name="Murray J.D."/>
            <person name="Naoumkina M.A."/>
            <person name="Rosen B."/>
            <person name="Silverstein K.A."/>
            <person name="Tang H."/>
            <person name="Rombauts S."/>
            <person name="Zhao P.X."/>
            <person name="Zhou P."/>
            <person name="Barbe V."/>
            <person name="Bardou P."/>
            <person name="Bechner M."/>
            <person name="Bellec A."/>
            <person name="Berger A."/>
            <person name="Berges H."/>
            <person name="Bidwell S."/>
            <person name="Bisseling T."/>
            <person name="Choisne N."/>
            <person name="Couloux A."/>
            <person name="Denny R."/>
            <person name="Deshpande S."/>
            <person name="Dai X."/>
            <person name="Doyle J.J."/>
            <person name="Dudez A.M."/>
            <person name="Farmer A.D."/>
            <person name="Fouteau S."/>
            <person name="Franken C."/>
            <person name="Gibelin C."/>
            <person name="Gish J."/>
            <person name="Goldstein S."/>
            <person name="Gonzalez A.J."/>
            <person name="Green P.J."/>
            <person name="Hallab A."/>
            <person name="Hartog M."/>
            <person name="Hua A."/>
            <person name="Humphray S.J."/>
            <person name="Jeong D.H."/>
            <person name="Jing Y."/>
            <person name="Jocker A."/>
            <person name="Kenton S.M."/>
            <person name="Kim D.J."/>
            <person name="Klee K."/>
            <person name="Lai H."/>
            <person name="Lang C."/>
            <person name="Lin S."/>
            <person name="Macmil S.L."/>
            <person name="Magdelenat G."/>
            <person name="Matthews L."/>
            <person name="McCorrison J."/>
            <person name="Monaghan E.L."/>
            <person name="Mun J.H."/>
            <person name="Najar F.Z."/>
            <person name="Nicholson C."/>
            <person name="Noirot C."/>
            <person name="O'Bleness M."/>
            <person name="Paule C.R."/>
            <person name="Poulain J."/>
            <person name="Prion F."/>
            <person name="Qin B."/>
            <person name="Qu C."/>
            <person name="Retzel E.F."/>
            <person name="Riddle C."/>
            <person name="Sallet E."/>
            <person name="Samain S."/>
            <person name="Samson N."/>
            <person name="Sanders I."/>
            <person name="Saurat O."/>
            <person name="Scarpelli C."/>
            <person name="Schiex T."/>
            <person name="Segurens B."/>
            <person name="Severin A.J."/>
            <person name="Sherrier D.J."/>
            <person name="Shi R."/>
            <person name="Sims S."/>
            <person name="Singer S.R."/>
            <person name="Sinharoy S."/>
            <person name="Sterck L."/>
            <person name="Viollet A."/>
            <person name="Wang B.B."/>
            <person name="Wang K."/>
            <person name="Wang M."/>
            <person name="Wang X."/>
            <person name="Warfsmann J."/>
            <person name="Weissenbach J."/>
            <person name="White D.D."/>
            <person name="White J.D."/>
            <person name="Wiley G.B."/>
            <person name="Wincker P."/>
            <person name="Xing Y."/>
            <person name="Yang L."/>
            <person name="Yao Z."/>
            <person name="Ying F."/>
            <person name="Zhai J."/>
            <person name="Zhou L."/>
            <person name="Zuber A."/>
            <person name="Denarie J."/>
            <person name="Dixon R.A."/>
            <person name="May G.D."/>
            <person name="Schwartz D.C."/>
            <person name="Rogers J."/>
            <person name="Quetier F."/>
            <person name="Town C.D."/>
            <person name="Roe B.A."/>
        </authorList>
    </citation>
    <scope>NUCLEOTIDE SEQUENCE [LARGE SCALE GENOMIC DNA]</scope>
    <source>
        <strain evidence="2">A17</strain>
        <strain evidence="3 4">cv. Jemalong A17</strain>
    </source>
</reference>
<protein>
    <submittedName>
        <fullName evidence="2">Transmembrane protein, putative</fullName>
    </submittedName>
</protein>
<reference evidence="3" key="3">
    <citation type="submission" date="2015-04" db="UniProtKB">
        <authorList>
            <consortium name="EnsemblPlants"/>
        </authorList>
    </citation>
    <scope>IDENTIFICATION</scope>
    <source>
        <strain evidence="3">cv. Jemalong A17</strain>
    </source>
</reference>
<organism evidence="2 4">
    <name type="scientific">Medicago truncatula</name>
    <name type="common">Barrel medic</name>
    <name type="synonym">Medicago tribuloides</name>
    <dbReference type="NCBI Taxonomy" id="3880"/>
    <lineage>
        <taxon>Eukaryota</taxon>
        <taxon>Viridiplantae</taxon>
        <taxon>Streptophyta</taxon>
        <taxon>Embryophyta</taxon>
        <taxon>Tracheophyta</taxon>
        <taxon>Spermatophyta</taxon>
        <taxon>Magnoliopsida</taxon>
        <taxon>eudicotyledons</taxon>
        <taxon>Gunneridae</taxon>
        <taxon>Pentapetalae</taxon>
        <taxon>rosids</taxon>
        <taxon>fabids</taxon>
        <taxon>Fabales</taxon>
        <taxon>Fabaceae</taxon>
        <taxon>Papilionoideae</taxon>
        <taxon>50 kb inversion clade</taxon>
        <taxon>NPAAA clade</taxon>
        <taxon>Hologalegina</taxon>
        <taxon>IRL clade</taxon>
        <taxon>Trifolieae</taxon>
        <taxon>Medicago</taxon>
    </lineage>
</organism>
<proteinExistence type="predicted"/>
<keyword evidence="4" id="KW-1185">Reference proteome</keyword>
<accession>G7JTQ4</accession>
<evidence type="ECO:0000256" key="1">
    <source>
        <dbReference type="SAM" id="Phobius"/>
    </source>
</evidence>
<evidence type="ECO:0000313" key="4">
    <source>
        <dbReference type="Proteomes" id="UP000002051"/>
    </source>
</evidence>